<dbReference type="InterPro" id="IPR050135">
    <property type="entry name" value="dGTPase-like"/>
</dbReference>
<dbReference type="EMBL" id="NVUS01000023">
    <property type="protein sequence ID" value="PCI98233.1"/>
    <property type="molecule type" value="Genomic_DNA"/>
</dbReference>
<dbReference type="InterPro" id="IPR003607">
    <property type="entry name" value="HD/PDEase_dom"/>
</dbReference>
<comment type="caution">
    <text evidence="5">The sequence shown here is derived from an EMBL/GenBank/DDBJ whole genome shotgun (WGS) entry which is preliminary data.</text>
</comment>
<keyword evidence="1 2" id="KW-0378">Hydrolase</keyword>
<evidence type="ECO:0000256" key="1">
    <source>
        <dbReference type="ARBA" id="ARBA00022801"/>
    </source>
</evidence>
<dbReference type="CDD" id="cd00077">
    <property type="entry name" value="HDc"/>
    <property type="match status" value="1"/>
</dbReference>
<proteinExistence type="inferred from homology"/>
<reference evidence="5" key="2">
    <citation type="journal article" date="2018" name="ISME J.">
        <title>A dynamic microbial community with high functional redundancy inhabits the cold, oxic subseafloor aquifer.</title>
        <authorList>
            <person name="Tully B.J."/>
            <person name="Wheat C.G."/>
            <person name="Glazer B.T."/>
            <person name="Huber J.A."/>
        </authorList>
    </citation>
    <scope>NUCLEOTIDE SEQUENCE</scope>
    <source>
        <strain evidence="5">NORP83</strain>
    </source>
</reference>
<evidence type="ECO:0000256" key="2">
    <source>
        <dbReference type="HAMAP-Rule" id="MF_01212"/>
    </source>
</evidence>
<accession>A0A2A4YTW7</accession>
<sequence length="394" mass="44395">MVSYAQKGSASKGRLFDEQESAHRSAFQRDRDRIIHTSAFRRLQFKTQVFVNHEGDHFRNRLTHTIEVAQIARTLSKALGLNEELAESLALSHDLGHTPFGHCGEDVLSQCLGDIGGFEHNAQSLKIVTKLERRYADFDGLNLTWEALEGLVKHNGPLIDSNGKPTLKYQKNGVPRYVNEFCQGFDLEIDKYSNLEAQVAACADDVAYNNHDIDDGLRAGLFEFEDLYALPIFGDVLREIKHKYAQISSTRQMHEANRVLIGLMVEDILQNTQKNVDRFAIKTPADVHNAPQAIGDFSAEISAAIKSLQAFLMDNMYRAKSVVKERVAAAQIIEDLFEIYLKSPEKLPPNWQVDLDEAGSDVSKRKIGDFIAGMTDRFAITEHQRLFASTPQMR</sequence>
<dbReference type="InterPro" id="IPR006674">
    <property type="entry name" value="HD_domain"/>
</dbReference>
<evidence type="ECO:0000259" key="4">
    <source>
        <dbReference type="PROSITE" id="PS51831"/>
    </source>
</evidence>
<dbReference type="PANTHER" id="PTHR11373:SF43">
    <property type="entry name" value="DEOXYGUANOSINETRIPHOSPHATE TRIPHOSPHOHYDROLASE-LIKE PROTEIN"/>
    <property type="match status" value="1"/>
</dbReference>
<dbReference type="Pfam" id="PF13286">
    <property type="entry name" value="HD_assoc"/>
    <property type="match status" value="1"/>
</dbReference>
<dbReference type="NCBIfam" id="TIGR01353">
    <property type="entry name" value="dGTP_triPase"/>
    <property type="match status" value="1"/>
</dbReference>
<dbReference type="HAMAP" id="MF_01212">
    <property type="entry name" value="dGTPase_type2"/>
    <property type="match status" value="1"/>
</dbReference>
<dbReference type="SUPFAM" id="SSF109604">
    <property type="entry name" value="HD-domain/PDEase-like"/>
    <property type="match status" value="1"/>
</dbReference>
<dbReference type="PROSITE" id="PS51831">
    <property type="entry name" value="HD"/>
    <property type="match status" value="1"/>
</dbReference>
<dbReference type="NCBIfam" id="NF002328">
    <property type="entry name" value="PRK01286.1-3"/>
    <property type="match status" value="1"/>
</dbReference>
<dbReference type="GO" id="GO:0008832">
    <property type="term" value="F:dGTPase activity"/>
    <property type="evidence" value="ECO:0007669"/>
    <property type="project" value="TreeGrafter"/>
</dbReference>
<protein>
    <recommendedName>
        <fullName evidence="2">Deoxyguanosinetriphosphate triphosphohydrolase-like protein</fullName>
    </recommendedName>
</protein>
<evidence type="ECO:0000256" key="3">
    <source>
        <dbReference type="SAM" id="MobiDB-lite"/>
    </source>
</evidence>
<evidence type="ECO:0000313" key="5">
    <source>
        <dbReference type="EMBL" id="PCI98233.1"/>
    </source>
</evidence>
<dbReference type="InterPro" id="IPR026875">
    <property type="entry name" value="PHydrolase_assoc_dom"/>
</dbReference>
<dbReference type="PANTHER" id="PTHR11373">
    <property type="entry name" value="DEOXYNUCLEOSIDE TRIPHOSPHATE TRIPHOSPHOHYDROLASE"/>
    <property type="match status" value="1"/>
</dbReference>
<feature type="region of interest" description="Disordered" evidence="3">
    <location>
        <begin position="1"/>
        <end position="22"/>
    </location>
</feature>
<dbReference type="AlphaFoldDB" id="A0A2A4YTW7"/>
<dbReference type="SMART" id="SM00471">
    <property type="entry name" value="HDc"/>
    <property type="match status" value="1"/>
</dbReference>
<feature type="domain" description="HD" evidence="4">
    <location>
        <begin position="61"/>
        <end position="209"/>
    </location>
</feature>
<dbReference type="NCBIfam" id="NF002326">
    <property type="entry name" value="PRK01286.1-1"/>
    <property type="match status" value="1"/>
</dbReference>
<gene>
    <name evidence="5" type="ORF">COB13_14145</name>
</gene>
<reference key="1">
    <citation type="submission" date="2017-08" db="EMBL/GenBank/DDBJ databases">
        <title>A dynamic microbial community with high functional redundancy inhabits the cold, oxic subseafloor aquifer.</title>
        <authorList>
            <person name="Tully B.J."/>
            <person name="Wheat C.G."/>
            <person name="Glazer B.T."/>
            <person name="Huber J.A."/>
        </authorList>
    </citation>
    <scope>NUCLEOTIDE SEQUENCE [LARGE SCALE GENOMIC DNA]</scope>
</reference>
<dbReference type="Pfam" id="PF01966">
    <property type="entry name" value="HD"/>
    <property type="match status" value="1"/>
</dbReference>
<dbReference type="InterPro" id="IPR006261">
    <property type="entry name" value="dGTPase"/>
</dbReference>
<organism evidence="5">
    <name type="scientific">OCS116 cluster bacterium</name>
    <dbReference type="NCBI Taxonomy" id="2030921"/>
    <lineage>
        <taxon>Bacteria</taxon>
        <taxon>Pseudomonadati</taxon>
        <taxon>Pseudomonadota</taxon>
        <taxon>Alphaproteobacteria</taxon>
        <taxon>OCS116 cluster</taxon>
    </lineage>
</organism>
<dbReference type="InterPro" id="IPR023023">
    <property type="entry name" value="dNTPase_2"/>
</dbReference>
<name>A0A2A4YTW7_9PROT</name>
<dbReference type="GO" id="GO:0006203">
    <property type="term" value="P:dGTP catabolic process"/>
    <property type="evidence" value="ECO:0007669"/>
    <property type="project" value="TreeGrafter"/>
</dbReference>
<dbReference type="Gene3D" id="1.10.3210.10">
    <property type="entry name" value="Hypothetical protein af1432"/>
    <property type="match status" value="1"/>
</dbReference>
<comment type="similarity">
    <text evidence="2">Belongs to the dGTPase family. Type 2 subfamily.</text>
</comment>